<dbReference type="RefSeq" id="WP_232890994.1">
    <property type="nucleotide sequence ID" value="NZ_JAJSPM010000008.1"/>
</dbReference>
<evidence type="ECO:0000313" key="3">
    <source>
        <dbReference type="Proteomes" id="UP001320170"/>
    </source>
</evidence>
<dbReference type="Gene3D" id="3.40.50.1820">
    <property type="entry name" value="alpha/beta hydrolase"/>
    <property type="match status" value="1"/>
</dbReference>
<dbReference type="InterPro" id="IPR050228">
    <property type="entry name" value="Carboxylesterase_BioH"/>
</dbReference>
<dbReference type="Pfam" id="PF12697">
    <property type="entry name" value="Abhydrolase_6"/>
    <property type="match status" value="1"/>
</dbReference>
<comment type="caution">
    <text evidence="2">The sequence shown here is derived from an EMBL/GenBank/DDBJ whole genome shotgun (WGS) entry which is preliminary data.</text>
</comment>
<gene>
    <name evidence="2" type="ORF">LXO92_11180</name>
</gene>
<evidence type="ECO:0000313" key="2">
    <source>
        <dbReference type="EMBL" id="MCE3532939.1"/>
    </source>
</evidence>
<sequence length="280" mass="31775">MTNKIKTSLWTSLSARLQLIKSTEGAHFNWLFLPGGPGLGSESLGMLTQILKLPGTLWHLDLPGDGSNKTSNDEEYFSHWSDALYEVVSTLDNVILVAHSTGGMYVLATPNLEKKIVGLVLMDSAPDAAWQKEFMEYVQTQPISQAQELQEQYAKKPSNSLLKQVTIAAAPYSFTKKGLQKGISLLETLPFNYKTCEWSGKYFDSTYKAKWVPQKIPTLILAGEHDRIIPLKFFMNSRKFIRKNIIFHAIKDAGHFPWIENPKQIVHVFNEYFQFLQKTT</sequence>
<dbReference type="InterPro" id="IPR029058">
    <property type="entry name" value="AB_hydrolase_fold"/>
</dbReference>
<dbReference type="EMBL" id="JAJTND010000004">
    <property type="protein sequence ID" value="MCE3532939.1"/>
    <property type="molecule type" value="Genomic_DNA"/>
</dbReference>
<dbReference type="PANTHER" id="PTHR43194:SF2">
    <property type="entry name" value="PEROXISOMAL MEMBRANE PROTEIN LPX1"/>
    <property type="match status" value="1"/>
</dbReference>
<feature type="domain" description="AB hydrolase-1" evidence="1">
    <location>
        <begin position="31"/>
        <end position="266"/>
    </location>
</feature>
<dbReference type="Proteomes" id="UP001320170">
    <property type="component" value="Unassembled WGS sequence"/>
</dbReference>
<evidence type="ECO:0000259" key="1">
    <source>
        <dbReference type="Pfam" id="PF12697"/>
    </source>
</evidence>
<reference evidence="2 3" key="1">
    <citation type="journal article" date="2024" name="Pathogens">
        <title>Characterization of a Novel Species of Legionella Isolated from a Healthcare Facility: Legionella resiliens sp. nov.</title>
        <authorList>
            <person name="Cristino S."/>
            <person name="Pascale M.R."/>
            <person name="Marino F."/>
            <person name="Derelitto C."/>
            <person name="Salaris S."/>
            <person name="Orsini M."/>
            <person name="Squarzoni S."/>
            <person name="Grottola A."/>
            <person name="Girolamini L."/>
        </authorList>
    </citation>
    <scope>NUCLEOTIDE SEQUENCE [LARGE SCALE GENOMIC DNA]</scope>
    <source>
        <strain evidence="2 3">8cVS16</strain>
    </source>
</reference>
<organism evidence="2 3">
    <name type="scientific">Legionella resiliens</name>
    <dbReference type="NCBI Taxonomy" id="2905958"/>
    <lineage>
        <taxon>Bacteria</taxon>
        <taxon>Pseudomonadati</taxon>
        <taxon>Pseudomonadota</taxon>
        <taxon>Gammaproteobacteria</taxon>
        <taxon>Legionellales</taxon>
        <taxon>Legionellaceae</taxon>
        <taxon>Legionella</taxon>
    </lineage>
</organism>
<keyword evidence="2" id="KW-0378">Hydrolase</keyword>
<dbReference type="PANTHER" id="PTHR43194">
    <property type="entry name" value="HYDROLASE ALPHA/BETA FOLD FAMILY"/>
    <property type="match status" value="1"/>
</dbReference>
<dbReference type="InterPro" id="IPR000073">
    <property type="entry name" value="AB_hydrolase_1"/>
</dbReference>
<dbReference type="SUPFAM" id="SSF53474">
    <property type="entry name" value="alpha/beta-Hydrolases"/>
    <property type="match status" value="1"/>
</dbReference>
<dbReference type="GO" id="GO:0016787">
    <property type="term" value="F:hydrolase activity"/>
    <property type="evidence" value="ECO:0007669"/>
    <property type="project" value="UniProtKB-KW"/>
</dbReference>
<proteinExistence type="predicted"/>
<protein>
    <submittedName>
        <fullName evidence="2">Alpha/beta hydrolase</fullName>
    </submittedName>
</protein>
<keyword evidence="3" id="KW-1185">Reference proteome</keyword>
<accession>A0ABS8X4P9</accession>
<name>A0ABS8X4P9_9GAMM</name>